<dbReference type="GO" id="GO:0005524">
    <property type="term" value="F:ATP binding"/>
    <property type="evidence" value="ECO:0007669"/>
    <property type="project" value="UniProtKB-KW"/>
</dbReference>
<evidence type="ECO:0000256" key="5">
    <source>
        <dbReference type="ARBA" id="ARBA00022777"/>
    </source>
</evidence>
<gene>
    <name evidence="9" type="ORF">SAMN05920897_103162</name>
</gene>
<evidence type="ECO:0000259" key="8">
    <source>
        <dbReference type="PROSITE" id="PS50109"/>
    </source>
</evidence>
<dbReference type="Gene3D" id="3.30.565.10">
    <property type="entry name" value="Histidine kinase-like ATPase, C-terminal domain"/>
    <property type="match status" value="1"/>
</dbReference>
<keyword evidence="4" id="KW-0547">Nucleotide-binding</keyword>
<evidence type="ECO:0000256" key="4">
    <source>
        <dbReference type="ARBA" id="ARBA00022741"/>
    </source>
</evidence>
<reference evidence="9 10" key="1">
    <citation type="submission" date="2017-01" db="EMBL/GenBank/DDBJ databases">
        <authorList>
            <person name="Mah S.A."/>
            <person name="Swanson W.J."/>
            <person name="Moy G.W."/>
            <person name="Vacquier V.D."/>
        </authorList>
    </citation>
    <scope>NUCLEOTIDE SEQUENCE [LARGE SCALE GENOMIC DNA]</scope>
    <source>
        <strain evidence="9 10">ASpG1</strain>
    </source>
</reference>
<keyword evidence="7" id="KW-0812">Transmembrane</keyword>
<dbReference type="EC" id="2.7.13.3" evidence="2"/>
<keyword evidence="10" id="KW-1185">Reference proteome</keyword>
<dbReference type="CDD" id="cd00075">
    <property type="entry name" value="HATPase"/>
    <property type="match status" value="1"/>
</dbReference>
<dbReference type="SUPFAM" id="SSF55874">
    <property type="entry name" value="ATPase domain of HSP90 chaperone/DNA topoisomerase II/histidine kinase"/>
    <property type="match status" value="1"/>
</dbReference>
<keyword evidence="5 9" id="KW-0418">Kinase</keyword>
<keyword evidence="3" id="KW-0808">Transferase</keyword>
<protein>
    <recommendedName>
        <fullName evidence="2">histidine kinase</fullName>
        <ecNumber evidence="2">2.7.13.3</ecNumber>
    </recommendedName>
</protein>
<keyword evidence="7" id="KW-0472">Membrane</keyword>
<feature type="transmembrane region" description="Helical" evidence="7">
    <location>
        <begin position="16"/>
        <end position="38"/>
    </location>
</feature>
<evidence type="ECO:0000256" key="2">
    <source>
        <dbReference type="ARBA" id="ARBA00012438"/>
    </source>
</evidence>
<dbReference type="SMART" id="SM00387">
    <property type="entry name" value="HATPase_c"/>
    <property type="match status" value="1"/>
</dbReference>
<dbReference type="InterPro" id="IPR005467">
    <property type="entry name" value="His_kinase_dom"/>
</dbReference>
<evidence type="ECO:0000256" key="7">
    <source>
        <dbReference type="SAM" id="Phobius"/>
    </source>
</evidence>
<dbReference type="AlphaFoldDB" id="A0A1N6PW99"/>
<name>A0A1N6PW99_9SPIO</name>
<comment type="catalytic activity">
    <reaction evidence="1">
        <text>ATP + protein L-histidine = ADP + protein N-phospho-L-histidine.</text>
        <dbReference type="EC" id="2.7.13.3"/>
    </reaction>
</comment>
<keyword evidence="6" id="KW-0067">ATP-binding</keyword>
<proteinExistence type="predicted"/>
<dbReference type="Proteomes" id="UP000186400">
    <property type="component" value="Unassembled WGS sequence"/>
</dbReference>
<evidence type="ECO:0000256" key="6">
    <source>
        <dbReference type="ARBA" id="ARBA00022840"/>
    </source>
</evidence>
<evidence type="ECO:0000313" key="9">
    <source>
        <dbReference type="EMBL" id="SIQ08610.1"/>
    </source>
</evidence>
<evidence type="ECO:0000256" key="3">
    <source>
        <dbReference type="ARBA" id="ARBA00022679"/>
    </source>
</evidence>
<feature type="domain" description="Histidine kinase" evidence="8">
    <location>
        <begin position="359"/>
        <end position="550"/>
    </location>
</feature>
<dbReference type="InterPro" id="IPR036890">
    <property type="entry name" value="HATPase_C_sf"/>
</dbReference>
<accession>A0A1N6PW99</accession>
<evidence type="ECO:0000313" key="10">
    <source>
        <dbReference type="Proteomes" id="UP000186400"/>
    </source>
</evidence>
<dbReference type="InterPro" id="IPR003594">
    <property type="entry name" value="HATPase_dom"/>
</dbReference>
<dbReference type="PANTHER" id="PTHR44936">
    <property type="entry name" value="SENSOR PROTEIN CREC"/>
    <property type="match status" value="1"/>
</dbReference>
<dbReference type="EMBL" id="FTMS01000003">
    <property type="protein sequence ID" value="SIQ08610.1"/>
    <property type="molecule type" value="Genomic_DNA"/>
</dbReference>
<keyword evidence="7" id="KW-1133">Transmembrane helix</keyword>
<dbReference type="Pfam" id="PF02518">
    <property type="entry name" value="HATPase_c"/>
    <property type="match status" value="1"/>
</dbReference>
<evidence type="ECO:0000256" key="1">
    <source>
        <dbReference type="ARBA" id="ARBA00000085"/>
    </source>
</evidence>
<dbReference type="InterPro" id="IPR050980">
    <property type="entry name" value="2C_sensor_his_kinase"/>
</dbReference>
<sequence length="587" mass="66307">MKHQRTESRTTRRVRLLVLTGGLIAFVFFGATIIYSYLGTLQEQRNRILDHDFPRLVRSTYDRVETFFDPLSRSLDLLVFQEEWQDILDDAWENPPVFKEKADQWSAILGVTDIALVDISREVVYAYWSGEPIQLDPSLERDAWFYQVWKTPEPPERNIAFYYDETVGGRAFFYDILLRDARSAPLGILGALVELEELAQRVQRDLSAGEFVYLVDDDEQILLEISSTTLREFLPVYTTTGIEPRKDQPMAQESMIIPEGYIEASRELEEPIITSDGNYAVGVFALPPLDITARVFLNTRDRVEYVRTLAFRQMTALLITFSVVIGGYLLLIAAYANHSSNQLFLIQRSRAQLDELISVLTHSLGNDLQSLRCSLAGHPSHHQEQLDPILLDMEQVLQNAIYSAQLDEGNSGIFPQPLDLGALRDRLLLSCRAALQGKAQTLKIPQEAPPDSPSPVTTDEDLVFHVLLNLLSNAIKYSPVETEITLADRITDENVEFIVADQGPGFNEQDRSRLFRKYSRLSARPTRGERSTGVGLFVSARLTDRLGGELLLLDELPSWVPPCPGPVGAVWLFRVSRKGQHLAGVNQ</sequence>
<dbReference type="PROSITE" id="PS50109">
    <property type="entry name" value="HIS_KIN"/>
    <property type="match status" value="1"/>
</dbReference>
<dbReference type="GO" id="GO:0004673">
    <property type="term" value="F:protein histidine kinase activity"/>
    <property type="evidence" value="ECO:0007669"/>
    <property type="project" value="UniProtKB-EC"/>
</dbReference>
<dbReference type="STRING" id="159291.SAMN05920897_103162"/>
<dbReference type="PANTHER" id="PTHR44936:SF10">
    <property type="entry name" value="SENSOR PROTEIN RSTB"/>
    <property type="match status" value="1"/>
</dbReference>
<feature type="transmembrane region" description="Helical" evidence="7">
    <location>
        <begin position="317"/>
        <end position="336"/>
    </location>
</feature>
<organism evidence="9 10">
    <name type="scientific">Alkalispirochaeta americana</name>
    <dbReference type="NCBI Taxonomy" id="159291"/>
    <lineage>
        <taxon>Bacteria</taxon>
        <taxon>Pseudomonadati</taxon>
        <taxon>Spirochaetota</taxon>
        <taxon>Spirochaetia</taxon>
        <taxon>Spirochaetales</taxon>
        <taxon>Spirochaetaceae</taxon>
        <taxon>Alkalispirochaeta</taxon>
    </lineage>
</organism>